<keyword evidence="4" id="KW-1185">Reference proteome</keyword>
<organism evidence="3 4">
    <name type="scientific">Pomacea canaliculata</name>
    <name type="common">Golden apple snail</name>
    <dbReference type="NCBI Taxonomy" id="400727"/>
    <lineage>
        <taxon>Eukaryota</taxon>
        <taxon>Metazoa</taxon>
        <taxon>Spiralia</taxon>
        <taxon>Lophotrochozoa</taxon>
        <taxon>Mollusca</taxon>
        <taxon>Gastropoda</taxon>
        <taxon>Caenogastropoda</taxon>
        <taxon>Architaenioglossa</taxon>
        <taxon>Ampullarioidea</taxon>
        <taxon>Ampullariidae</taxon>
        <taxon>Pomacea</taxon>
    </lineage>
</organism>
<keyword evidence="2" id="KW-1133">Transmembrane helix</keyword>
<feature type="region of interest" description="Disordered" evidence="1">
    <location>
        <begin position="15"/>
        <end position="43"/>
    </location>
</feature>
<comment type="caution">
    <text evidence="3">The sequence shown here is derived from an EMBL/GenBank/DDBJ whole genome shotgun (WGS) entry which is preliminary data.</text>
</comment>
<keyword evidence="2" id="KW-0472">Membrane</keyword>
<protein>
    <recommendedName>
        <fullName evidence="5">Protein DD3-3</fullName>
    </recommendedName>
</protein>
<accession>A0A2T7NUQ1</accession>
<dbReference type="OrthoDB" id="167398at2759"/>
<dbReference type="STRING" id="400727.A0A2T7NUQ1"/>
<keyword evidence="2" id="KW-0812">Transmembrane</keyword>
<dbReference type="EMBL" id="PZQS01000009">
    <property type="protein sequence ID" value="PVD24907.1"/>
    <property type="molecule type" value="Genomic_DNA"/>
</dbReference>
<evidence type="ECO:0000256" key="1">
    <source>
        <dbReference type="SAM" id="MobiDB-lite"/>
    </source>
</evidence>
<name>A0A2T7NUQ1_POMCA</name>
<evidence type="ECO:0000313" key="3">
    <source>
        <dbReference type="EMBL" id="PVD24907.1"/>
    </source>
</evidence>
<sequence length="764" mass="85819">MLLFTSGVNSDIYLHNPRGSNNRLDEQNRDRNNANRLFDSQNNDRGGYNVGSLYYYGTSVLQVEWTNQHSCHHPNSHCELVLQYMCGDLVRDGATVTTIPENRAQCENYNCNTDQRFGMHENYEYYLMCKTRERNKGLFTADQNLNNKNTAQYTRQNPGGTRRGYECPEERDYYPYWHHSPWVDIAVMTNNASRCHYYQTESQNVKDRWECVLPFATVEKYVSQNLVLPNTQEECEAFYWPLNNKNGTRAEWVRYPSHGVDPPSCQETEFTRDNHLGSGLGGQPNLYNWTIPNIDRDSCVLRIRYNISTNDYDGWNTNATVNAEKGRLQDGAKVSLAEKYGFASDAVARSRGYIFKNNPEVKLFEGADFTLRLAVNTAQYGRVFQDRSHTFSILSQPKDVKGTIYNLNVRGKRGNIVQVYPAVEYDFVPNTLELSAGDSIHIQWTGSNTNPGNNDGQGLAGSDRSNIVLLNAQQYPEGGTQKFGPGGIYGHYGVNYPMAFNNLTFLGLSQVDVKALAYLNPGQFGGEMSQLDDAGTYFDLGLRTVTCPAGIYHYMCTRNNNFSNRDQKGRIVVNTNRIALKAIGAMGGKMSLSDGSLEVIVEPGVFNDLQKIRVEQWTTQQAEERMREYNREMTVEGDYASYFYLMTPEHIIAGNSQGFTTKMKVDSGDVSVYRSTSSSFATWTQVSGVNTKDGVATFQALQGGVYVAVTSKPNVGMIVGITIACVVAIAVVVGAICYFRRNPGKWQAVQTSCTNVKRSVKSKV</sequence>
<reference evidence="3 4" key="1">
    <citation type="submission" date="2018-04" db="EMBL/GenBank/DDBJ databases">
        <title>The genome of golden apple snail Pomacea canaliculata provides insight into stress tolerance and invasive adaptation.</title>
        <authorList>
            <person name="Liu C."/>
            <person name="Liu B."/>
            <person name="Ren Y."/>
            <person name="Zhang Y."/>
            <person name="Wang H."/>
            <person name="Li S."/>
            <person name="Jiang F."/>
            <person name="Yin L."/>
            <person name="Zhang G."/>
            <person name="Qian W."/>
            <person name="Fan W."/>
        </authorList>
    </citation>
    <scope>NUCLEOTIDE SEQUENCE [LARGE SCALE GENOMIC DNA]</scope>
    <source>
        <strain evidence="3">SZHN2017</strain>
        <tissue evidence="3">Muscle</tissue>
    </source>
</reference>
<dbReference type="InterPro" id="IPR053320">
    <property type="entry name" value="Protein_DD3-3_O-glyco"/>
</dbReference>
<dbReference type="AlphaFoldDB" id="A0A2T7NUQ1"/>
<feature type="transmembrane region" description="Helical" evidence="2">
    <location>
        <begin position="715"/>
        <end position="739"/>
    </location>
</feature>
<dbReference type="Proteomes" id="UP000245119">
    <property type="component" value="Linkage Group LG9"/>
</dbReference>
<dbReference type="PANTHER" id="PTHR35170">
    <property type="entry name" value="PROTEIN DD3-3"/>
    <property type="match status" value="1"/>
</dbReference>
<dbReference type="PANTHER" id="PTHR35170:SF1">
    <property type="entry name" value="PROTEIN DD3-3"/>
    <property type="match status" value="1"/>
</dbReference>
<evidence type="ECO:0008006" key="5">
    <source>
        <dbReference type="Google" id="ProtNLM"/>
    </source>
</evidence>
<gene>
    <name evidence="3" type="ORF">C0Q70_15400</name>
</gene>
<evidence type="ECO:0000313" key="4">
    <source>
        <dbReference type="Proteomes" id="UP000245119"/>
    </source>
</evidence>
<feature type="compositionally biased region" description="Basic and acidic residues" evidence="1">
    <location>
        <begin position="23"/>
        <end position="33"/>
    </location>
</feature>
<proteinExistence type="predicted"/>
<feature type="compositionally biased region" description="Polar residues" evidence="1">
    <location>
        <begin position="34"/>
        <end position="43"/>
    </location>
</feature>
<evidence type="ECO:0000256" key="2">
    <source>
        <dbReference type="SAM" id="Phobius"/>
    </source>
</evidence>